<evidence type="ECO:0000259" key="2">
    <source>
        <dbReference type="Pfam" id="PF07811"/>
    </source>
</evidence>
<evidence type="ECO:0000256" key="1">
    <source>
        <dbReference type="SAM" id="Phobius"/>
    </source>
</evidence>
<name>A0A7C3V2W8_9BACT</name>
<feature type="domain" description="TadE-like" evidence="2">
    <location>
        <begin position="16"/>
        <end position="58"/>
    </location>
</feature>
<reference evidence="3" key="1">
    <citation type="journal article" date="2020" name="mSystems">
        <title>Genome- and Community-Level Interaction Insights into Carbon Utilization and Element Cycling Functions of Hydrothermarchaeota in Hydrothermal Sediment.</title>
        <authorList>
            <person name="Zhou Z."/>
            <person name="Liu Y."/>
            <person name="Xu W."/>
            <person name="Pan J."/>
            <person name="Luo Z.H."/>
            <person name="Li M."/>
        </authorList>
    </citation>
    <scope>NUCLEOTIDE SEQUENCE [LARGE SCALE GENOMIC DNA]</scope>
    <source>
        <strain evidence="3">SpSt-897</strain>
    </source>
</reference>
<comment type="caution">
    <text evidence="3">The sequence shown here is derived from an EMBL/GenBank/DDBJ whole genome shotgun (WGS) entry which is preliminary data.</text>
</comment>
<sequence>MGVFARLSRFRRRDTGVITLEMALVVPLFVIFVLGVIEFGHLWYVKHNLTIASREGARYGTQHPWPKPTGWTPAALNPSIREVVEGYLGSDFVAYYGVQVIPQGSGCSTGNTGEDVTVVVTANQNLSFALGYLVPGLKNLTVGAATTMRIE</sequence>
<accession>A0A7C3V2W8</accession>
<evidence type="ECO:0000313" key="3">
    <source>
        <dbReference type="EMBL" id="HGF33902.1"/>
    </source>
</evidence>
<dbReference type="AlphaFoldDB" id="A0A7C3V2W8"/>
<protein>
    <submittedName>
        <fullName evidence="3">Pilus assembly protein</fullName>
    </submittedName>
</protein>
<dbReference type="EMBL" id="DTMF01000146">
    <property type="protein sequence ID" value="HGF33902.1"/>
    <property type="molecule type" value="Genomic_DNA"/>
</dbReference>
<dbReference type="Pfam" id="PF07811">
    <property type="entry name" value="TadE"/>
    <property type="match status" value="1"/>
</dbReference>
<feature type="transmembrane region" description="Helical" evidence="1">
    <location>
        <begin position="20"/>
        <end position="44"/>
    </location>
</feature>
<gene>
    <name evidence="3" type="ORF">ENW96_05860</name>
</gene>
<keyword evidence="1" id="KW-0812">Transmembrane</keyword>
<dbReference type="InterPro" id="IPR012495">
    <property type="entry name" value="TadE-like_dom"/>
</dbReference>
<keyword evidence="1" id="KW-0472">Membrane</keyword>
<organism evidence="3">
    <name type="scientific">Desulfobacca acetoxidans</name>
    <dbReference type="NCBI Taxonomy" id="60893"/>
    <lineage>
        <taxon>Bacteria</taxon>
        <taxon>Pseudomonadati</taxon>
        <taxon>Thermodesulfobacteriota</taxon>
        <taxon>Desulfobaccia</taxon>
        <taxon>Desulfobaccales</taxon>
        <taxon>Desulfobaccaceae</taxon>
        <taxon>Desulfobacca</taxon>
    </lineage>
</organism>
<proteinExistence type="predicted"/>
<keyword evidence="1" id="KW-1133">Transmembrane helix</keyword>